<keyword evidence="5" id="KW-1185">Reference proteome</keyword>
<evidence type="ECO:0000259" key="3">
    <source>
        <dbReference type="Pfam" id="PF13472"/>
    </source>
</evidence>
<reference evidence="4 5" key="1">
    <citation type="submission" date="2020-12" db="EMBL/GenBank/DDBJ databases">
        <title>Hymenobacter sp.</title>
        <authorList>
            <person name="Kim M.K."/>
        </authorList>
    </citation>
    <scope>NUCLEOTIDE SEQUENCE [LARGE SCALE GENOMIC DNA]</scope>
    <source>
        <strain evidence="4 5">BT442</strain>
    </source>
</reference>
<keyword evidence="2" id="KW-0378">Hydrolase</keyword>
<dbReference type="EMBL" id="JAEDAE010000005">
    <property type="protein sequence ID" value="MBH8558931.1"/>
    <property type="molecule type" value="Genomic_DNA"/>
</dbReference>
<gene>
    <name evidence="4" type="ORF">I7X13_12775</name>
</gene>
<comment type="caution">
    <text evidence="4">The sequence shown here is derived from an EMBL/GenBank/DDBJ whole genome shotgun (WGS) entry which is preliminary data.</text>
</comment>
<dbReference type="Pfam" id="PF13472">
    <property type="entry name" value="Lipase_GDSL_2"/>
    <property type="match status" value="1"/>
</dbReference>
<dbReference type="Gene3D" id="3.40.50.1110">
    <property type="entry name" value="SGNH hydrolase"/>
    <property type="match status" value="1"/>
</dbReference>
<dbReference type="CDD" id="cd01821">
    <property type="entry name" value="Rhamnogalacturan_acetylesterase_like"/>
    <property type="match status" value="1"/>
</dbReference>
<proteinExistence type="inferred from homology"/>
<dbReference type="PANTHER" id="PTHR43695">
    <property type="entry name" value="PUTATIVE (AFU_ORTHOLOGUE AFUA_2G17250)-RELATED"/>
    <property type="match status" value="1"/>
</dbReference>
<feature type="domain" description="SGNH hydrolase-type esterase" evidence="3">
    <location>
        <begin position="80"/>
        <end position="279"/>
    </location>
</feature>
<accession>A0ABS0Q8D4</accession>
<sequence>MPSTGLFYRLLRHRAPEVQVGAGYRRPHFLQHLAIEYRAAPSPSNPPVKKPLLPRHLLAAAALLLLACAFGRPTPPTLYLIGDSTVNNPNPPQAGWGNVIAAYFDTTRIRVRNNAKAGRSTRTFISEGRWKTTIDAIRPGDFLIMQFGHNEGSPPDTTKAGRRGVLRGTGEETKSLVWPDGHPETVNTYGWYLRKFIREARAKGATPVVCSMIPRNEWKDGKVIRASSDFGKWAQEVAQQEGVAFINLNEITALKYDQLGPVEVKKFFPGDHTHTNEAGAIINAESVVDGIKANQKLALRKYLKQ</sequence>
<dbReference type="Proteomes" id="UP000625631">
    <property type="component" value="Unassembled WGS sequence"/>
</dbReference>
<dbReference type="PANTHER" id="PTHR43695:SF1">
    <property type="entry name" value="RHAMNOGALACTURONAN ACETYLESTERASE"/>
    <property type="match status" value="1"/>
</dbReference>
<evidence type="ECO:0000256" key="2">
    <source>
        <dbReference type="ARBA" id="ARBA00022801"/>
    </source>
</evidence>
<evidence type="ECO:0000313" key="5">
    <source>
        <dbReference type="Proteomes" id="UP000625631"/>
    </source>
</evidence>
<dbReference type="SUPFAM" id="SSF52266">
    <property type="entry name" value="SGNH hydrolase"/>
    <property type="match status" value="1"/>
</dbReference>
<comment type="similarity">
    <text evidence="1">Belongs to the 'GDSL' lipolytic enzyme family.</text>
</comment>
<dbReference type="InterPro" id="IPR013830">
    <property type="entry name" value="SGNH_hydro"/>
</dbReference>
<protein>
    <submittedName>
        <fullName evidence="4">Rhamnogalacturonan acetylesterase</fullName>
    </submittedName>
</protein>
<dbReference type="InterPro" id="IPR037459">
    <property type="entry name" value="RhgT-like"/>
</dbReference>
<dbReference type="InterPro" id="IPR036514">
    <property type="entry name" value="SGNH_hydro_sf"/>
</dbReference>
<organism evidence="4 5">
    <name type="scientific">Hymenobacter negativus</name>
    <dbReference type="NCBI Taxonomy" id="2795026"/>
    <lineage>
        <taxon>Bacteria</taxon>
        <taxon>Pseudomonadati</taxon>
        <taxon>Bacteroidota</taxon>
        <taxon>Cytophagia</taxon>
        <taxon>Cytophagales</taxon>
        <taxon>Hymenobacteraceae</taxon>
        <taxon>Hymenobacter</taxon>
    </lineage>
</organism>
<evidence type="ECO:0000256" key="1">
    <source>
        <dbReference type="ARBA" id="ARBA00008668"/>
    </source>
</evidence>
<name>A0ABS0Q8D4_9BACT</name>
<evidence type="ECO:0000313" key="4">
    <source>
        <dbReference type="EMBL" id="MBH8558931.1"/>
    </source>
</evidence>